<dbReference type="KEGG" id="fln:FLA_4321"/>
<reference evidence="8" key="1">
    <citation type="submission" date="2017-01" db="EMBL/GenBank/DDBJ databases">
        <authorList>
            <person name="Varghese N."/>
            <person name="Submissions S."/>
        </authorList>
    </citation>
    <scope>NUCLEOTIDE SEQUENCE [LARGE SCALE GENOMIC DNA]</scope>
    <source>
        <strain evidence="8">DSM 21054</strain>
    </source>
</reference>
<keyword evidence="8" id="KW-1185">Reference proteome</keyword>
<feature type="binding site" evidence="5">
    <location>
        <begin position="172"/>
        <end position="174"/>
    </location>
    <ligand>
        <name>substrate</name>
    </ligand>
</feature>
<dbReference type="RefSeq" id="WP_076382165.1">
    <property type="nucleotide sequence ID" value="NZ_AP017422.1"/>
</dbReference>
<feature type="chain" id="PRO_5030023109" evidence="6">
    <location>
        <begin position="20"/>
        <end position="554"/>
    </location>
</feature>
<dbReference type="PANTHER" id="PTHR10151:SF120">
    <property type="entry name" value="BIS(5'-ADENOSYL)-TRIPHOSPHATASE"/>
    <property type="match status" value="1"/>
</dbReference>
<dbReference type="STRING" id="477680.SAMN05421788_11293"/>
<feature type="active site" description="Phosphothreonine intermediate" evidence="4">
    <location>
        <position position="89"/>
    </location>
</feature>
<evidence type="ECO:0000256" key="4">
    <source>
        <dbReference type="PIRSR" id="PIRSR031924-50"/>
    </source>
</evidence>
<organism evidence="7 8">
    <name type="scientific">Filimonas lacunae</name>
    <dbReference type="NCBI Taxonomy" id="477680"/>
    <lineage>
        <taxon>Bacteria</taxon>
        <taxon>Pseudomonadati</taxon>
        <taxon>Bacteroidota</taxon>
        <taxon>Chitinophagia</taxon>
        <taxon>Chitinophagales</taxon>
        <taxon>Chitinophagaceae</taxon>
        <taxon>Filimonas</taxon>
    </lineage>
</organism>
<evidence type="ECO:0000256" key="1">
    <source>
        <dbReference type="ARBA" id="ARBA00022553"/>
    </source>
</evidence>
<dbReference type="AlphaFoldDB" id="A0A173MKW2"/>
<dbReference type="Gene3D" id="3.40.720.10">
    <property type="entry name" value="Alkaline Phosphatase, subunit A"/>
    <property type="match status" value="1"/>
</dbReference>
<dbReference type="InterPro" id="IPR017850">
    <property type="entry name" value="Alkaline_phosphatase_core_sf"/>
</dbReference>
<dbReference type="Pfam" id="PF01663">
    <property type="entry name" value="Phosphodiest"/>
    <property type="match status" value="1"/>
</dbReference>
<dbReference type="CDD" id="cd16016">
    <property type="entry name" value="AP-SPAP"/>
    <property type="match status" value="1"/>
</dbReference>
<dbReference type="GO" id="GO:0004035">
    <property type="term" value="F:alkaline phosphatase activity"/>
    <property type="evidence" value="ECO:0007669"/>
    <property type="project" value="InterPro"/>
</dbReference>
<accession>A0A173MKW2</accession>
<dbReference type="Proteomes" id="UP000186917">
    <property type="component" value="Unassembled WGS sequence"/>
</dbReference>
<keyword evidence="3 6" id="KW-0732">Signal</keyword>
<dbReference type="InterPro" id="IPR026263">
    <property type="entry name" value="Alkaline_phosphatase_prok"/>
</dbReference>
<dbReference type="PANTHER" id="PTHR10151">
    <property type="entry name" value="ECTONUCLEOTIDE PYROPHOSPHATASE/PHOSPHODIESTERASE"/>
    <property type="match status" value="1"/>
</dbReference>
<dbReference type="GO" id="GO:0046872">
    <property type="term" value="F:metal ion binding"/>
    <property type="evidence" value="ECO:0007669"/>
    <property type="project" value="UniProtKB-KW"/>
</dbReference>
<dbReference type="EMBL" id="FTOR01000012">
    <property type="protein sequence ID" value="SIT33251.1"/>
    <property type="molecule type" value="Genomic_DNA"/>
</dbReference>
<sequence length="554" mass="61222">MKRCVLIVISLLTAGSALFSQKKTVTPVAKPVSGVARPKLVVGIVIDQMRWDYLYRFNNLFKVNGGFKRFLNEGYTCENTFIPYTPTYTAAGHASVYTGSVPAINGVTGNNWYDNLLQKAVYCADDNTVSTVGSSTVAVGQMSPRNLLATTVTDELRVATNFNSKVIGIALKDRGAIMPAGHTANGAFWYDGKTGKFVTSTWYTSELPDWVQQFNDRKLPDSLYALNWNLSLPKEVYSQYCTDDIKNYEGRPFGKEAMSMPYTLSQYAGSDYEKLSSTPQGNTITAELAKTAVAAEHLGKDGNTDFLAVSFSSPDYIGHTFGPNSWEQLDDYIKLDETLGKFFDYLDAQVGKNQWTVFLTADHGVAHVPGFSKENNLPGGSFGETLVKDINEALKVKFGKNDIVKGRFNYQLVLNKGLVDSSDLNRDDVVEFIINYLMKQDGVANAFELSKLAQTTLTATIKDRITNGYYPTRCGDIQYILKPGYMDVGATGTTHGLWNPYDSHIPLLFYGWGIKHGSTNRETYMTDISATISALLHIQMPSGCVGHVIEEVMK</sequence>
<proteinExistence type="predicted"/>
<evidence type="ECO:0000313" key="7">
    <source>
        <dbReference type="EMBL" id="SIT33251.1"/>
    </source>
</evidence>
<name>A0A173MKW2_9BACT</name>
<protein>
    <submittedName>
        <fullName evidence="7">Predicted pyrophosphatase or phosphodiesterase, AlkP superfamily</fullName>
    </submittedName>
</protein>
<feature type="signal peptide" evidence="6">
    <location>
        <begin position="1"/>
        <end position="19"/>
    </location>
</feature>
<evidence type="ECO:0000256" key="3">
    <source>
        <dbReference type="ARBA" id="ARBA00022729"/>
    </source>
</evidence>
<evidence type="ECO:0000256" key="2">
    <source>
        <dbReference type="ARBA" id="ARBA00022723"/>
    </source>
</evidence>
<feature type="binding site" evidence="5">
    <location>
        <position position="110"/>
    </location>
    <ligand>
        <name>substrate</name>
    </ligand>
</feature>
<evidence type="ECO:0000313" key="8">
    <source>
        <dbReference type="Proteomes" id="UP000186917"/>
    </source>
</evidence>
<dbReference type="OrthoDB" id="9766127at2"/>
<evidence type="ECO:0000256" key="5">
    <source>
        <dbReference type="PIRSR" id="PIRSR031924-51"/>
    </source>
</evidence>
<evidence type="ECO:0000256" key="6">
    <source>
        <dbReference type="SAM" id="SignalP"/>
    </source>
</evidence>
<gene>
    <name evidence="7" type="ORF">SAMN05421788_11293</name>
</gene>
<dbReference type="PIRSF" id="PIRSF031924">
    <property type="entry name" value="Pi-irrepressible_AP"/>
    <property type="match status" value="1"/>
</dbReference>
<dbReference type="Gene3D" id="3.30.1360.150">
    <property type="match status" value="1"/>
</dbReference>
<dbReference type="NCBIfam" id="NF042991">
    <property type="entry name" value="alk_phos_PafA"/>
    <property type="match status" value="1"/>
</dbReference>
<dbReference type="SUPFAM" id="SSF53649">
    <property type="entry name" value="Alkaline phosphatase-like"/>
    <property type="match status" value="1"/>
</dbReference>
<keyword evidence="1 4" id="KW-0597">Phosphoprotein</keyword>
<dbReference type="InterPro" id="IPR002591">
    <property type="entry name" value="Phosphodiest/P_Trfase"/>
</dbReference>
<keyword evidence="2" id="KW-0479">Metal-binding</keyword>